<reference evidence="5 6" key="1">
    <citation type="submission" date="2016-07" db="EMBL/GenBank/DDBJ databases">
        <title>Pervasive Adenine N6-methylation of Active Genes in Fungi.</title>
        <authorList>
            <consortium name="DOE Joint Genome Institute"/>
            <person name="Mondo S.J."/>
            <person name="Dannebaum R.O."/>
            <person name="Kuo R.C."/>
            <person name="Labutti K."/>
            <person name="Haridas S."/>
            <person name="Kuo A."/>
            <person name="Salamov A."/>
            <person name="Ahrendt S.R."/>
            <person name="Lipzen A."/>
            <person name="Sullivan W."/>
            <person name="Andreopoulos W.B."/>
            <person name="Clum A."/>
            <person name="Lindquist E."/>
            <person name="Daum C."/>
            <person name="Ramamoorthy G.K."/>
            <person name="Gryganskyi A."/>
            <person name="Culley D."/>
            <person name="Magnuson J.K."/>
            <person name="James T.Y."/>
            <person name="O'Malley M.A."/>
            <person name="Stajich J.E."/>
            <person name="Spatafora J.W."/>
            <person name="Visel A."/>
            <person name="Grigoriev I.V."/>
        </authorList>
    </citation>
    <scope>NUCLEOTIDE SEQUENCE [LARGE SCALE GENOMIC DNA]</scope>
    <source>
        <strain evidence="5 6">NRRL 1336</strain>
    </source>
</reference>
<keyword evidence="3" id="KW-0472">Membrane</keyword>
<dbReference type="InterPro" id="IPR010619">
    <property type="entry name" value="ThrE-like_N"/>
</dbReference>
<comment type="caution">
    <text evidence="5">The sequence shown here is derived from an EMBL/GenBank/DDBJ whole genome shotgun (WGS) entry which is preliminary data.</text>
</comment>
<name>A0A1X2IVG8_9FUNG</name>
<dbReference type="OrthoDB" id="413008at2759"/>
<feature type="compositionally biased region" description="Low complexity" evidence="2">
    <location>
        <begin position="451"/>
        <end position="474"/>
    </location>
</feature>
<keyword evidence="3" id="KW-0812">Transmembrane</keyword>
<keyword evidence="6" id="KW-1185">Reference proteome</keyword>
<evidence type="ECO:0000313" key="6">
    <source>
        <dbReference type="Proteomes" id="UP000193560"/>
    </source>
</evidence>
<feature type="transmembrane region" description="Helical" evidence="3">
    <location>
        <begin position="140"/>
        <end position="157"/>
    </location>
</feature>
<dbReference type="Pfam" id="PF06738">
    <property type="entry name" value="ThrE"/>
    <property type="match status" value="1"/>
</dbReference>
<dbReference type="GO" id="GO:0022857">
    <property type="term" value="F:transmembrane transporter activity"/>
    <property type="evidence" value="ECO:0007669"/>
    <property type="project" value="InterPro"/>
</dbReference>
<feature type="transmembrane region" description="Helical" evidence="3">
    <location>
        <begin position="236"/>
        <end position="256"/>
    </location>
</feature>
<evidence type="ECO:0000256" key="2">
    <source>
        <dbReference type="SAM" id="MobiDB-lite"/>
    </source>
</evidence>
<feature type="transmembrane region" description="Helical" evidence="3">
    <location>
        <begin position="325"/>
        <end position="345"/>
    </location>
</feature>
<feature type="transmembrane region" description="Helical" evidence="3">
    <location>
        <begin position="164"/>
        <end position="183"/>
    </location>
</feature>
<feature type="transmembrane region" description="Helical" evidence="3">
    <location>
        <begin position="410"/>
        <end position="435"/>
    </location>
</feature>
<accession>A0A1X2IVG8</accession>
<dbReference type="PANTHER" id="PTHR31082">
    <property type="entry name" value="PHEROMONE-REGULATED MEMBRANE PROTEIN 10"/>
    <property type="match status" value="1"/>
</dbReference>
<organism evidence="5 6">
    <name type="scientific">Absidia repens</name>
    <dbReference type="NCBI Taxonomy" id="90262"/>
    <lineage>
        <taxon>Eukaryota</taxon>
        <taxon>Fungi</taxon>
        <taxon>Fungi incertae sedis</taxon>
        <taxon>Mucoromycota</taxon>
        <taxon>Mucoromycotina</taxon>
        <taxon>Mucoromycetes</taxon>
        <taxon>Mucorales</taxon>
        <taxon>Cunninghamellaceae</taxon>
        <taxon>Absidia</taxon>
    </lineage>
</organism>
<dbReference type="InterPro" id="IPR051361">
    <property type="entry name" value="ThrE/Ser_Exporter"/>
</dbReference>
<sequence>MQCTQRFLTQFVKAFVSSGAPSHRLDHCTRLLLCKWNMAAQFGYFPGFMMISFENPYDTFPTRVQLVKMETDLDIHRLIGIYQVFESIMLDEMTIREATCRLDRVTQAPRLYSNWTTIFAYGVASSTSMPLFFYGGWMDMVFGLGLGMMVAIGSVYVSRRITRFASIFDVVQCSIVGFLAAAASSRMASTTTCFYALSVGGVVNLLPGYAALVAMLEIASGDAAVASGTLRLTTTLVYSLLLGFGLAIGASTHQLLFPRLALISSHASCENTLSSWSHVLLVPIFAIANAIILRAHYRTKFGIILVLAIVSHGVHYVSLLHFVNYPHLATVLAAFVVALGSNIYARLHPTIGFVDMIIGLFFLIPGSVGVSSTLDTFGRALSNAASSPSPSNTSAVAEMSIILNAGQQGILFAVHMMVITVSVAMGLVLAALVIYPVRKLLECSCVGLYSFSSSSSSPSSSSSSTLSASSPMSPYCVSPLSSKRKINYRKRDWIGEVTF</sequence>
<feature type="region of interest" description="Disordered" evidence="2">
    <location>
        <begin position="451"/>
        <end position="478"/>
    </location>
</feature>
<feature type="transmembrane region" description="Helical" evidence="3">
    <location>
        <begin position="111"/>
        <end position="134"/>
    </location>
</feature>
<dbReference type="PANTHER" id="PTHR31082:SF4">
    <property type="entry name" value="PHEROMONE-REGULATED MEMBRANE PROTEIN 10"/>
    <property type="match status" value="1"/>
</dbReference>
<dbReference type="AlphaFoldDB" id="A0A1X2IVG8"/>
<evidence type="ECO:0000259" key="4">
    <source>
        <dbReference type="Pfam" id="PF06738"/>
    </source>
</evidence>
<feature type="transmembrane region" description="Helical" evidence="3">
    <location>
        <begin position="195"/>
        <end position="216"/>
    </location>
</feature>
<feature type="domain" description="Threonine/serine exporter-like N-terminal" evidence="4">
    <location>
        <begin position="7"/>
        <end position="251"/>
    </location>
</feature>
<dbReference type="EMBL" id="MCGE01000003">
    <property type="protein sequence ID" value="ORZ23044.1"/>
    <property type="molecule type" value="Genomic_DNA"/>
</dbReference>
<keyword evidence="3" id="KW-1133">Transmembrane helix</keyword>
<evidence type="ECO:0000256" key="3">
    <source>
        <dbReference type="SAM" id="Phobius"/>
    </source>
</evidence>
<gene>
    <name evidence="5" type="ORF">BCR42DRAFT_366488</name>
</gene>
<evidence type="ECO:0000256" key="1">
    <source>
        <dbReference type="ARBA" id="ARBA00034125"/>
    </source>
</evidence>
<proteinExistence type="inferred from homology"/>
<evidence type="ECO:0000313" key="5">
    <source>
        <dbReference type="EMBL" id="ORZ23044.1"/>
    </source>
</evidence>
<feature type="transmembrane region" description="Helical" evidence="3">
    <location>
        <begin position="301"/>
        <end position="319"/>
    </location>
</feature>
<dbReference type="Proteomes" id="UP000193560">
    <property type="component" value="Unassembled WGS sequence"/>
</dbReference>
<comment type="similarity">
    <text evidence="1">Belongs to the ThrE exporter (TC 2.A.79) family.</text>
</comment>
<feature type="transmembrane region" description="Helical" evidence="3">
    <location>
        <begin position="276"/>
        <end position="294"/>
    </location>
</feature>
<protein>
    <recommendedName>
        <fullName evidence="4">Threonine/serine exporter-like N-terminal domain-containing protein</fullName>
    </recommendedName>
</protein>
<feature type="transmembrane region" description="Helical" evidence="3">
    <location>
        <begin position="352"/>
        <end position="374"/>
    </location>
</feature>
<dbReference type="STRING" id="90262.A0A1X2IVG8"/>